<dbReference type="PANTHER" id="PTHR11739:SF4">
    <property type="entry name" value="CITRATE SYNTHASE, PEROXISOMAL"/>
    <property type="match status" value="1"/>
</dbReference>
<feature type="domain" description="Helix-turn-helix" evidence="6">
    <location>
        <begin position="9"/>
        <end position="57"/>
    </location>
</feature>
<dbReference type="InterPro" id="IPR036969">
    <property type="entry name" value="Citrate_synthase_sf"/>
</dbReference>
<dbReference type="Gene3D" id="1.10.580.10">
    <property type="entry name" value="Citrate Synthase, domain 1"/>
    <property type="match status" value="1"/>
</dbReference>
<evidence type="ECO:0000313" key="8">
    <source>
        <dbReference type="Proteomes" id="UP001500393"/>
    </source>
</evidence>
<evidence type="ECO:0000256" key="4">
    <source>
        <dbReference type="ARBA" id="ARBA00022679"/>
    </source>
</evidence>
<dbReference type="InterPro" id="IPR019810">
    <property type="entry name" value="Citrate_synthase_AS"/>
</dbReference>
<gene>
    <name evidence="7" type="ORF">GCM10009789_28930</name>
</gene>
<dbReference type="Gene3D" id="1.10.1660.10">
    <property type="match status" value="1"/>
</dbReference>
<dbReference type="SUPFAM" id="SSF46955">
    <property type="entry name" value="Putative DNA-binding domain"/>
    <property type="match status" value="1"/>
</dbReference>
<dbReference type="EMBL" id="BAAAOS010000019">
    <property type="protein sequence ID" value="GAA1573708.1"/>
    <property type="molecule type" value="Genomic_DNA"/>
</dbReference>
<accession>A0ABN2DCX7</accession>
<dbReference type="InterPro" id="IPR041657">
    <property type="entry name" value="HTH_17"/>
</dbReference>
<dbReference type="InterPro" id="IPR016142">
    <property type="entry name" value="Citrate_synth-like_lrg_a-sub"/>
</dbReference>
<evidence type="ECO:0000256" key="5">
    <source>
        <dbReference type="RuleBase" id="RU003406"/>
    </source>
</evidence>
<dbReference type="Proteomes" id="UP001500393">
    <property type="component" value="Unassembled WGS sequence"/>
</dbReference>
<proteinExistence type="inferred from homology"/>
<protein>
    <recommendedName>
        <fullName evidence="3">citrate synthase (unknown stereospecificity)</fullName>
        <ecNumber evidence="3">2.3.3.16</ecNumber>
    </recommendedName>
</protein>
<evidence type="ECO:0000256" key="2">
    <source>
        <dbReference type="ARBA" id="ARBA00010566"/>
    </source>
</evidence>
<dbReference type="PRINTS" id="PR00143">
    <property type="entry name" value="CITRTSNTHASE"/>
</dbReference>
<dbReference type="PROSITE" id="PS00480">
    <property type="entry name" value="CITRATE_SYNTHASE"/>
    <property type="match status" value="1"/>
</dbReference>
<evidence type="ECO:0000259" key="6">
    <source>
        <dbReference type="Pfam" id="PF12728"/>
    </source>
</evidence>
<dbReference type="InterPro" id="IPR016143">
    <property type="entry name" value="Citrate_synth-like_sm_a-sub"/>
</dbReference>
<dbReference type="Pfam" id="PF12728">
    <property type="entry name" value="HTH_17"/>
    <property type="match status" value="1"/>
</dbReference>
<comment type="pathway">
    <text evidence="1">Carbohydrate metabolism; tricarboxylic acid cycle.</text>
</comment>
<dbReference type="Pfam" id="PF00285">
    <property type="entry name" value="Citrate_synt"/>
    <property type="match status" value="1"/>
</dbReference>
<dbReference type="PANTHER" id="PTHR11739">
    <property type="entry name" value="CITRATE SYNTHASE"/>
    <property type="match status" value="1"/>
</dbReference>
<evidence type="ECO:0000313" key="7">
    <source>
        <dbReference type="EMBL" id="GAA1573708.1"/>
    </source>
</evidence>
<comment type="caution">
    <text evidence="7">The sequence shown here is derived from an EMBL/GenBank/DDBJ whole genome shotgun (WGS) entry which is preliminary data.</text>
</comment>
<keyword evidence="4 5" id="KW-0808">Transferase</keyword>
<dbReference type="NCBIfam" id="TIGR01764">
    <property type="entry name" value="excise"/>
    <property type="match status" value="1"/>
</dbReference>
<evidence type="ECO:0000256" key="3">
    <source>
        <dbReference type="ARBA" id="ARBA00012972"/>
    </source>
</evidence>
<dbReference type="InterPro" id="IPR010093">
    <property type="entry name" value="SinI_DNA-bd"/>
</dbReference>
<keyword evidence="8" id="KW-1185">Reference proteome</keyword>
<dbReference type="SUPFAM" id="SSF48256">
    <property type="entry name" value="Citrate synthase"/>
    <property type="match status" value="1"/>
</dbReference>
<dbReference type="RefSeq" id="WP_344213894.1">
    <property type="nucleotide sequence ID" value="NZ_BAAAOS010000019.1"/>
</dbReference>
<evidence type="ECO:0000256" key="1">
    <source>
        <dbReference type="ARBA" id="ARBA00005163"/>
    </source>
</evidence>
<dbReference type="InterPro" id="IPR002020">
    <property type="entry name" value="Citrate_synthase"/>
</dbReference>
<dbReference type="Gene3D" id="1.10.230.10">
    <property type="entry name" value="Cytochrome P450-Terp, domain 2"/>
    <property type="match status" value="1"/>
</dbReference>
<organism evidence="7 8">
    <name type="scientific">Kribbella sancticallisti</name>
    <dbReference type="NCBI Taxonomy" id="460087"/>
    <lineage>
        <taxon>Bacteria</taxon>
        <taxon>Bacillati</taxon>
        <taxon>Actinomycetota</taxon>
        <taxon>Actinomycetes</taxon>
        <taxon>Propionibacteriales</taxon>
        <taxon>Kribbellaceae</taxon>
        <taxon>Kribbella</taxon>
    </lineage>
</organism>
<name>A0ABN2DCX7_9ACTN</name>
<dbReference type="InterPro" id="IPR009061">
    <property type="entry name" value="DNA-bd_dom_put_sf"/>
</dbReference>
<comment type="similarity">
    <text evidence="2 5">Belongs to the citrate synthase family.</text>
</comment>
<dbReference type="EC" id="2.3.3.16" evidence="3"/>
<sequence>MAQQGDENYLTTAEVARRLNVKPETIYAYVSRGQLTSVRARGRRGSLFAAGDVERLASRSVEHPGVVERIETQLSLLQDDELYYRGVSVRELVRSQTVESVAHLLWTGELQTTGLFAAPSESVELAQTAMGVAPRSARLTDQLRIAVATLGAADQLRFDLAPESVVHAAGRLVGVLVDALPGETGDGSLGARLWPKLSTRAPQPAVLDAALILLADHGLAVSTVAARVAASARANLYSVVSAGLGALDGHYHGAATTLAYQFLERALEDPMAALSDQLRSGEPVPGFGHRIYQGRDPRAEVLFELLAEEPVMEKVQAITGRLPSFPNSDLAIAAMMHAYGFRPDAGEALFAIARIVGWTAHALEEYAEPGLRFRALGIYTGPPVT</sequence>
<reference evidence="7 8" key="1">
    <citation type="journal article" date="2019" name="Int. J. Syst. Evol. Microbiol.">
        <title>The Global Catalogue of Microorganisms (GCM) 10K type strain sequencing project: providing services to taxonomists for standard genome sequencing and annotation.</title>
        <authorList>
            <consortium name="The Broad Institute Genomics Platform"/>
            <consortium name="The Broad Institute Genome Sequencing Center for Infectious Disease"/>
            <person name="Wu L."/>
            <person name="Ma J."/>
        </authorList>
    </citation>
    <scope>NUCLEOTIDE SEQUENCE [LARGE SCALE GENOMIC DNA]</scope>
    <source>
        <strain evidence="7 8">JCM 14969</strain>
    </source>
</reference>